<dbReference type="Gene3D" id="1.10.10.10">
    <property type="entry name" value="Winged helix-like DNA-binding domain superfamily/Winged helix DNA-binding domain"/>
    <property type="match status" value="1"/>
</dbReference>
<gene>
    <name evidence="2" type="ORF">J9259_03830</name>
    <name evidence="3" type="ORF">KIY12_05640</name>
</gene>
<dbReference type="SUPFAM" id="SSF46785">
    <property type="entry name" value="Winged helix' DNA-binding domain"/>
    <property type="match status" value="1"/>
</dbReference>
<accession>A0A8J7YTA2</accession>
<dbReference type="EMBL" id="JAHEAC010000043">
    <property type="protein sequence ID" value="MBX8644189.1"/>
    <property type="molecule type" value="Genomic_DNA"/>
</dbReference>
<dbReference type="InterPro" id="IPR005149">
    <property type="entry name" value="Tscrpt_reg_PadR_N"/>
</dbReference>
<name>A0A8J7YTA2_9ARCH</name>
<evidence type="ECO:0000313" key="3">
    <source>
        <dbReference type="EMBL" id="MBX8644189.1"/>
    </source>
</evidence>
<organism evidence="3 4">
    <name type="scientific">Candidatus Sysuiplasma superficiale</name>
    <dbReference type="NCBI Taxonomy" id="2823368"/>
    <lineage>
        <taxon>Archaea</taxon>
        <taxon>Methanobacteriati</taxon>
        <taxon>Thermoplasmatota</taxon>
        <taxon>Thermoplasmata</taxon>
        <taxon>Candidatus Sysuiplasmatales</taxon>
        <taxon>Candidatus Sysuiplasmataceae</taxon>
        <taxon>Candidatus Sysuiplasma</taxon>
    </lineage>
</organism>
<dbReference type="InterPro" id="IPR036388">
    <property type="entry name" value="WH-like_DNA-bd_sf"/>
</dbReference>
<dbReference type="Proteomes" id="UP000750197">
    <property type="component" value="Unassembled WGS sequence"/>
</dbReference>
<dbReference type="EMBL" id="JAGVSJ010000007">
    <property type="protein sequence ID" value="MBX8631637.1"/>
    <property type="molecule type" value="Genomic_DNA"/>
</dbReference>
<sequence length="177" mass="19829">MKKTGKTVADGWHTGLIGLYALKMMDDGPVYGYQISLVISERTHHTWKPGAGSIYPALKALVGKGMAEEKVVSGRKLYTITKKGRRALKEIKSRVVNRSFDSMEVSRLWFDLIGPENIADFVVGRLRRDLKNLEELIEGTSYDLSASERDYVVSLSLSEIRRIQARLERLQSGGAGR</sequence>
<dbReference type="PANTHER" id="PTHR43252">
    <property type="entry name" value="TRANSCRIPTIONAL REGULATOR YQJI"/>
    <property type="match status" value="1"/>
</dbReference>
<feature type="domain" description="Transcription regulator PadR N-terminal" evidence="1">
    <location>
        <begin position="22"/>
        <end position="90"/>
    </location>
</feature>
<dbReference type="PANTHER" id="PTHR43252:SF2">
    <property type="entry name" value="TRANSCRIPTION REGULATOR, PADR-LIKE FAMILY"/>
    <property type="match status" value="1"/>
</dbReference>
<dbReference type="Proteomes" id="UP000716004">
    <property type="component" value="Unassembled WGS sequence"/>
</dbReference>
<dbReference type="InterPro" id="IPR036390">
    <property type="entry name" value="WH_DNA-bd_sf"/>
</dbReference>
<evidence type="ECO:0000313" key="4">
    <source>
        <dbReference type="Proteomes" id="UP000750197"/>
    </source>
</evidence>
<evidence type="ECO:0000259" key="1">
    <source>
        <dbReference type="Pfam" id="PF03551"/>
    </source>
</evidence>
<dbReference type="AlphaFoldDB" id="A0A8J7YTA2"/>
<evidence type="ECO:0000313" key="2">
    <source>
        <dbReference type="EMBL" id="MBX8631637.1"/>
    </source>
</evidence>
<proteinExistence type="predicted"/>
<comment type="caution">
    <text evidence="3">The sequence shown here is derived from an EMBL/GenBank/DDBJ whole genome shotgun (WGS) entry which is preliminary data.</text>
</comment>
<dbReference type="Pfam" id="PF03551">
    <property type="entry name" value="PadR"/>
    <property type="match status" value="1"/>
</dbReference>
<protein>
    <submittedName>
        <fullName evidence="3">PadR family transcriptional regulator</fullName>
    </submittedName>
</protein>
<reference evidence="3" key="1">
    <citation type="submission" date="2021-05" db="EMBL/GenBank/DDBJ databases">
        <title>Genomic insights into ecological role and evolution of a novel Thermoplasmata order Candidatus Sysuiplasmatales.</title>
        <authorList>
            <person name="Yuan Y."/>
        </authorList>
    </citation>
    <scope>NUCLEOTIDE SEQUENCE</scope>
    <source>
        <strain evidence="3">TUT19-bin139</strain>
        <strain evidence="2">YP2-bin.285</strain>
    </source>
</reference>